<dbReference type="AlphaFoldDB" id="A0A397S7L0"/>
<evidence type="ECO:0000256" key="1">
    <source>
        <dbReference type="SAM" id="Phobius"/>
    </source>
</evidence>
<keyword evidence="1" id="KW-0472">Membrane</keyword>
<keyword evidence="1" id="KW-1133">Transmembrane helix</keyword>
<dbReference type="OrthoDB" id="2349456at2759"/>
<feature type="transmembrane region" description="Helical" evidence="1">
    <location>
        <begin position="184"/>
        <end position="203"/>
    </location>
</feature>
<name>A0A397S7L0_9GLOM</name>
<sequence>MKVNMKQVDRDAIKEVNENLSKLGVCDYHFQFDNKYLHKPLVKKSKNFETGIIQWHRLYQPICTWTFNDIKRLKSICYLYYEKPGGHIYHHPGKEKKGTFCLHLEDTSKGIEFLGNLLIDISQTQDEKIKEQILIVLISTLTPFASFSFFNKKTFIKSDSNSTNTNIDNFNYTSTNKSNINEKLIITQLSSLFIIKTLFIGLSDQIKNKWNLKSIDFNKLGCIIGDKLWNSYSNITAKKSSLESPQTIQDYYNAFLDFFTSFFSGMIHKLQEKK</sequence>
<accession>A0A397S7L0</accession>
<keyword evidence="1" id="KW-0812">Transmembrane</keyword>
<gene>
    <name evidence="2" type="ORF">C1645_838195</name>
</gene>
<keyword evidence="3" id="KW-1185">Reference proteome</keyword>
<protein>
    <submittedName>
        <fullName evidence="2">Uncharacterized protein</fullName>
    </submittedName>
</protein>
<evidence type="ECO:0000313" key="3">
    <source>
        <dbReference type="Proteomes" id="UP000265703"/>
    </source>
</evidence>
<dbReference type="Proteomes" id="UP000265703">
    <property type="component" value="Unassembled WGS sequence"/>
</dbReference>
<organism evidence="2 3">
    <name type="scientific">Glomus cerebriforme</name>
    <dbReference type="NCBI Taxonomy" id="658196"/>
    <lineage>
        <taxon>Eukaryota</taxon>
        <taxon>Fungi</taxon>
        <taxon>Fungi incertae sedis</taxon>
        <taxon>Mucoromycota</taxon>
        <taxon>Glomeromycotina</taxon>
        <taxon>Glomeromycetes</taxon>
        <taxon>Glomerales</taxon>
        <taxon>Glomeraceae</taxon>
        <taxon>Glomus</taxon>
    </lineage>
</organism>
<evidence type="ECO:0000313" key="2">
    <source>
        <dbReference type="EMBL" id="RIA80716.1"/>
    </source>
</evidence>
<dbReference type="EMBL" id="QKYT01000911">
    <property type="protein sequence ID" value="RIA80716.1"/>
    <property type="molecule type" value="Genomic_DNA"/>
</dbReference>
<reference evidence="2 3" key="1">
    <citation type="submission" date="2018-06" db="EMBL/GenBank/DDBJ databases">
        <title>Comparative genomics reveals the genomic features of Rhizophagus irregularis, R. cerebriforme, R. diaphanum and Gigaspora rosea, and their symbiotic lifestyle signature.</title>
        <authorList>
            <person name="Morin E."/>
            <person name="San Clemente H."/>
            <person name="Chen E.C.H."/>
            <person name="De La Providencia I."/>
            <person name="Hainaut M."/>
            <person name="Kuo A."/>
            <person name="Kohler A."/>
            <person name="Murat C."/>
            <person name="Tang N."/>
            <person name="Roy S."/>
            <person name="Loubradou J."/>
            <person name="Henrissat B."/>
            <person name="Grigoriev I.V."/>
            <person name="Corradi N."/>
            <person name="Roux C."/>
            <person name="Martin F.M."/>
        </authorList>
    </citation>
    <scope>NUCLEOTIDE SEQUENCE [LARGE SCALE GENOMIC DNA]</scope>
    <source>
        <strain evidence="2 3">DAOM 227022</strain>
    </source>
</reference>
<comment type="caution">
    <text evidence="2">The sequence shown here is derived from an EMBL/GenBank/DDBJ whole genome shotgun (WGS) entry which is preliminary data.</text>
</comment>
<feature type="transmembrane region" description="Helical" evidence="1">
    <location>
        <begin position="133"/>
        <end position="150"/>
    </location>
</feature>
<proteinExistence type="predicted"/>